<reference evidence="2 3" key="1">
    <citation type="submission" date="2018-04" db="EMBL/GenBank/DDBJ databases">
        <title>Halococcoides cellulosivorans gen. nov., sp. nov., an extremely halophilic cellulose-utilizing haloarchaeon from hypersaline lakes.</title>
        <authorList>
            <person name="Sorokin D.Y."/>
            <person name="Toshchakov S.V."/>
            <person name="Samarov N.I."/>
            <person name="Korzhenkov A."/>
            <person name="Kublanov I.V."/>
        </authorList>
    </citation>
    <scope>NUCLEOTIDE SEQUENCE [LARGE SCALE GENOMIC DNA]</scope>
    <source>
        <strain evidence="2 3">HArcel1</strain>
    </source>
</reference>
<dbReference type="Proteomes" id="UP000244727">
    <property type="component" value="Chromosome"/>
</dbReference>
<keyword evidence="1" id="KW-0812">Transmembrane</keyword>
<keyword evidence="1" id="KW-0472">Membrane</keyword>
<dbReference type="RefSeq" id="WP_108381773.1">
    <property type="nucleotide sequence ID" value="NZ_CP028858.1"/>
</dbReference>
<proteinExistence type="predicted"/>
<evidence type="ECO:0000256" key="1">
    <source>
        <dbReference type="SAM" id="Phobius"/>
    </source>
</evidence>
<dbReference type="GeneID" id="36512173"/>
<dbReference type="AlphaFoldDB" id="A0A2R4X0S6"/>
<feature type="transmembrane region" description="Helical" evidence="1">
    <location>
        <begin position="59"/>
        <end position="77"/>
    </location>
</feature>
<evidence type="ECO:0000313" key="3">
    <source>
        <dbReference type="Proteomes" id="UP000244727"/>
    </source>
</evidence>
<gene>
    <name evidence="2" type="ORF">HARCEL1_06660</name>
</gene>
<name>A0A2R4X0S6_9EURY</name>
<evidence type="ECO:0000313" key="2">
    <source>
        <dbReference type="EMBL" id="AWB27404.1"/>
    </source>
</evidence>
<evidence type="ECO:0008006" key="4">
    <source>
        <dbReference type="Google" id="ProtNLM"/>
    </source>
</evidence>
<protein>
    <recommendedName>
        <fullName evidence="4">Metal-dependent hydrolase</fullName>
    </recommendedName>
</protein>
<accession>A0A2R4X0S6</accession>
<feature type="transmembrane region" description="Helical" evidence="1">
    <location>
        <begin position="206"/>
        <end position="229"/>
    </location>
</feature>
<sequence length="234" mass="25440">MSSLLVHMALAGLFTAALLGEEFDGRALGVAVLAVALVDMDVFLSPVIQSAHRAAGHTLVWPALFAVGVLVVSRIGVPEPAREDIGRSMFERLRERWASFVRRVVAARTPRRLRLGWLVVAVVVFAGIGPDLFSNGVNLFWPIHDQFYTLNGEIELSTTRGIVQTVVDLSPDPTQPASTTQNTFYSTGVDPTPGAEPANVERTFPIAWSGLEILLMIASATIVSVRLALARRRR</sequence>
<keyword evidence="1" id="KW-1133">Transmembrane helix</keyword>
<feature type="transmembrane region" description="Helical" evidence="1">
    <location>
        <begin position="115"/>
        <end position="133"/>
    </location>
</feature>
<dbReference type="EMBL" id="CP028858">
    <property type="protein sequence ID" value="AWB27404.1"/>
    <property type="molecule type" value="Genomic_DNA"/>
</dbReference>
<dbReference type="KEGG" id="harc:HARCEL1_06660"/>
<organism evidence="2 3">
    <name type="scientific">Halococcoides cellulosivorans</name>
    <dbReference type="NCBI Taxonomy" id="1679096"/>
    <lineage>
        <taxon>Archaea</taxon>
        <taxon>Methanobacteriati</taxon>
        <taxon>Methanobacteriota</taxon>
        <taxon>Stenosarchaea group</taxon>
        <taxon>Halobacteria</taxon>
        <taxon>Halobacteriales</taxon>
        <taxon>Haloarculaceae</taxon>
        <taxon>Halococcoides</taxon>
    </lineage>
</organism>
<keyword evidence="3" id="KW-1185">Reference proteome</keyword>